<dbReference type="PANTHER" id="PTHR11071:SF561">
    <property type="entry name" value="PEPTIDYL-PROLYL CIS-TRANS ISOMERASE D-RELATED"/>
    <property type="match status" value="1"/>
</dbReference>
<dbReference type="Proteomes" id="UP000027135">
    <property type="component" value="Unassembled WGS sequence"/>
</dbReference>
<dbReference type="GO" id="GO:0016018">
    <property type="term" value="F:cyclosporin A binding"/>
    <property type="evidence" value="ECO:0007669"/>
    <property type="project" value="TreeGrafter"/>
</dbReference>
<sequence length="206" mass="22269">MAHAALCVYRQSSTWSSLLGVGIGRGLQASLFVAGVRTLSTKMCLPRVYFDMNADGQRVGRIVMELRNDVVPKTAENFRALCTGEKGFGYKGSTFHRVIPNFMCQGGDFTNHNGTGGKSIYGSKFEDENFQLKHTGPGILSMANAGPNTNGSQFFVTTAKTSWLDNRHVVFGSVVEGMDVVKKLESLGSQSGKTSKKITVVDCGQL</sequence>
<keyword evidence="4 5" id="KW-0413">Isomerase</keyword>
<dbReference type="OMA" id="FKSIVPR"/>
<evidence type="ECO:0000256" key="1">
    <source>
        <dbReference type="ARBA" id="ARBA00000971"/>
    </source>
</evidence>
<dbReference type="GO" id="GO:0005737">
    <property type="term" value="C:cytoplasm"/>
    <property type="evidence" value="ECO:0007669"/>
    <property type="project" value="TreeGrafter"/>
</dbReference>
<dbReference type="GO" id="GO:0006457">
    <property type="term" value="P:protein folding"/>
    <property type="evidence" value="ECO:0007669"/>
    <property type="project" value="InterPro"/>
</dbReference>
<dbReference type="AlphaFoldDB" id="A0A067QY82"/>
<dbReference type="EC" id="5.2.1.8" evidence="5"/>
<name>A0A067QY82_ZOONE</name>
<keyword evidence="8" id="KW-1185">Reference proteome</keyword>
<evidence type="ECO:0000256" key="2">
    <source>
        <dbReference type="ARBA" id="ARBA00002388"/>
    </source>
</evidence>
<gene>
    <name evidence="7" type="ORF">L798_10374</name>
</gene>
<protein>
    <recommendedName>
        <fullName evidence="5">Peptidyl-prolyl cis-trans isomerase</fullName>
        <shortName evidence="5">PPIase</shortName>
        <ecNumber evidence="5">5.2.1.8</ecNumber>
    </recommendedName>
</protein>
<dbReference type="SUPFAM" id="SSF50891">
    <property type="entry name" value="Cyclophilin-like"/>
    <property type="match status" value="1"/>
</dbReference>
<dbReference type="OrthoDB" id="193499at2759"/>
<dbReference type="PROSITE" id="PS00170">
    <property type="entry name" value="CSA_PPIASE_1"/>
    <property type="match status" value="1"/>
</dbReference>
<evidence type="ECO:0000313" key="7">
    <source>
        <dbReference type="EMBL" id="KDR15281.1"/>
    </source>
</evidence>
<accession>A0A067QY82</accession>
<dbReference type="InterPro" id="IPR024936">
    <property type="entry name" value="Cyclophilin-type_PPIase"/>
</dbReference>
<dbReference type="InterPro" id="IPR029000">
    <property type="entry name" value="Cyclophilin-like_dom_sf"/>
</dbReference>
<reference evidence="7 8" key="1">
    <citation type="journal article" date="2014" name="Nat. Commun.">
        <title>Molecular traces of alternative social organization in a termite genome.</title>
        <authorList>
            <person name="Terrapon N."/>
            <person name="Li C."/>
            <person name="Robertson H.M."/>
            <person name="Ji L."/>
            <person name="Meng X."/>
            <person name="Booth W."/>
            <person name="Chen Z."/>
            <person name="Childers C.P."/>
            <person name="Glastad K.M."/>
            <person name="Gokhale K."/>
            <person name="Gowin J."/>
            <person name="Gronenberg W."/>
            <person name="Hermansen R.A."/>
            <person name="Hu H."/>
            <person name="Hunt B.G."/>
            <person name="Huylmans A.K."/>
            <person name="Khalil S.M."/>
            <person name="Mitchell R.D."/>
            <person name="Munoz-Torres M.C."/>
            <person name="Mustard J.A."/>
            <person name="Pan H."/>
            <person name="Reese J.T."/>
            <person name="Scharf M.E."/>
            <person name="Sun F."/>
            <person name="Vogel H."/>
            <person name="Xiao J."/>
            <person name="Yang W."/>
            <person name="Yang Z."/>
            <person name="Yang Z."/>
            <person name="Zhou J."/>
            <person name="Zhu J."/>
            <person name="Brent C.S."/>
            <person name="Elsik C.G."/>
            <person name="Goodisman M.A."/>
            <person name="Liberles D.A."/>
            <person name="Roe R.M."/>
            <person name="Vargo E.L."/>
            <person name="Vilcinskas A."/>
            <person name="Wang J."/>
            <person name="Bornberg-Bauer E."/>
            <person name="Korb J."/>
            <person name="Zhang G."/>
            <person name="Liebig J."/>
        </authorList>
    </citation>
    <scope>NUCLEOTIDE SEQUENCE [LARGE SCALE GENOMIC DNA]</scope>
    <source>
        <tissue evidence="7">Whole organism</tissue>
    </source>
</reference>
<dbReference type="PRINTS" id="PR00153">
    <property type="entry name" value="CSAPPISMRASE"/>
</dbReference>
<dbReference type="Gene3D" id="2.40.100.10">
    <property type="entry name" value="Cyclophilin-like"/>
    <property type="match status" value="1"/>
</dbReference>
<proteinExistence type="inferred from homology"/>
<dbReference type="CDD" id="cd01926">
    <property type="entry name" value="cyclophilin_ABH_like"/>
    <property type="match status" value="1"/>
</dbReference>
<dbReference type="FunCoup" id="A0A067QY82">
    <property type="interactions" value="1297"/>
</dbReference>
<feature type="domain" description="PPIase cyclophilin-type" evidence="6">
    <location>
        <begin position="49"/>
        <end position="205"/>
    </location>
</feature>
<dbReference type="InterPro" id="IPR020892">
    <property type="entry name" value="Cyclophilin-type_PPIase_CS"/>
</dbReference>
<evidence type="ECO:0000256" key="3">
    <source>
        <dbReference type="ARBA" id="ARBA00023110"/>
    </source>
</evidence>
<dbReference type="EMBL" id="KK852834">
    <property type="protein sequence ID" value="KDR15281.1"/>
    <property type="molecule type" value="Genomic_DNA"/>
</dbReference>
<dbReference type="PROSITE" id="PS50072">
    <property type="entry name" value="CSA_PPIASE_2"/>
    <property type="match status" value="1"/>
</dbReference>
<evidence type="ECO:0000259" key="6">
    <source>
        <dbReference type="PROSITE" id="PS50072"/>
    </source>
</evidence>
<dbReference type="InterPro" id="IPR002130">
    <property type="entry name" value="Cyclophilin-type_PPIase_dom"/>
</dbReference>
<comment type="similarity">
    <text evidence="5">Belongs to the cyclophilin-type PPIase family.</text>
</comment>
<dbReference type="GO" id="GO:0003755">
    <property type="term" value="F:peptidyl-prolyl cis-trans isomerase activity"/>
    <property type="evidence" value="ECO:0007669"/>
    <property type="project" value="UniProtKB-UniRule"/>
</dbReference>
<comment type="catalytic activity">
    <reaction evidence="1 5">
        <text>[protein]-peptidylproline (omega=180) = [protein]-peptidylproline (omega=0)</text>
        <dbReference type="Rhea" id="RHEA:16237"/>
        <dbReference type="Rhea" id="RHEA-COMP:10747"/>
        <dbReference type="Rhea" id="RHEA-COMP:10748"/>
        <dbReference type="ChEBI" id="CHEBI:83833"/>
        <dbReference type="ChEBI" id="CHEBI:83834"/>
        <dbReference type="EC" id="5.2.1.8"/>
    </reaction>
</comment>
<evidence type="ECO:0000313" key="8">
    <source>
        <dbReference type="Proteomes" id="UP000027135"/>
    </source>
</evidence>
<keyword evidence="3 5" id="KW-0697">Rotamase</keyword>
<comment type="function">
    <text evidence="2 5">PPIases accelerate the folding of proteins. It catalyzes the cis-trans isomerization of proline imidic peptide bonds in oligopeptides.</text>
</comment>
<dbReference type="eggNOG" id="KOG0865">
    <property type="taxonomic scope" value="Eukaryota"/>
</dbReference>
<dbReference type="PIRSF" id="PIRSF001467">
    <property type="entry name" value="Peptidylpro_ismrse"/>
    <property type="match status" value="1"/>
</dbReference>
<dbReference type="FunFam" id="2.40.100.10:FF:000013">
    <property type="entry name" value="Peptidyl-prolyl cis-trans isomerase"/>
    <property type="match status" value="1"/>
</dbReference>
<evidence type="ECO:0000256" key="5">
    <source>
        <dbReference type="RuleBase" id="RU363019"/>
    </source>
</evidence>
<organism evidence="7 8">
    <name type="scientific">Zootermopsis nevadensis</name>
    <name type="common">Dampwood termite</name>
    <dbReference type="NCBI Taxonomy" id="136037"/>
    <lineage>
        <taxon>Eukaryota</taxon>
        <taxon>Metazoa</taxon>
        <taxon>Ecdysozoa</taxon>
        <taxon>Arthropoda</taxon>
        <taxon>Hexapoda</taxon>
        <taxon>Insecta</taxon>
        <taxon>Pterygota</taxon>
        <taxon>Neoptera</taxon>
        <taxon>Polyneoptera</taxon>
        <taxon>Dictyoptera</taxon>
        <taxon>Blattodea</taxon>
        <taxon>Blattoidea</taxon>
        <taxon>Termitoidae</taxon>
        <taxon>Termopsidae</taxon>
        <taxon>Zootermopsis</taxon>
    </lineage>
</organism>
<dbReference type="InParanoid" id="A0A067QY82"/>
<evidence type="ECO:0000256" key="4">
    <source>
        <dbReference type="ARBA" id="ARBA00023235"/>
    </source>
</evidence>
<dbReference type="Pfam" id="PF00160">
    <property type="entry name" value="Pro_isomerase"/>
    <property type="match status" value="1"/>
</dbReference>
<dbReference type="STRING" id="136037.A0A067QY82"/>
<dbReference type="PANTHER" id="PTHR11071">
    <property type="entry name" value="PEPTIDYL-PROLYL CIS-TRANS ISOMERASE"/>
    <property type="match status" value="1"/>
</dbReference>